<evidence type="ECO:0000256" key="2">
    <source>
        <dbReference type="ARBA" id="ARBA00022670"/>
    </source>
</evidence>
<name>W7E5I3_9PROT</name>
<dbReference type="GO" id="GO:0006508">
    <property type="term" value="P:proteolysis"/>
    <property type="evidence" value="ECO:0007669"/>
    <property type="project" value="UniProtKB-KW"/>
</dbReference>
<dbReference type="Gene3D" id="3.90.226.10">
    <property type="entry name" value="2-enoyl-CoA Hydratase, Chain A, domain 1"/>
    <property type="match status" value="1"/>
</dbReference>
<dbReference type="InterPro" id="IPR029045">
    <property type="entry name" value="ClpP/crotonase-like_dom_sf"/>
</dbReference>
<proteinExistence type="inferred from homology"/>
<dbReference type="InterPro" id="IPR036034">
    <property type="entry name" value="PDZ_sf"/>
</dbReference>
<dbReference type="SUPFAM" id="SSF52096">
    <property type="entry name" value="ClpP/crotonase"/>
    <property type="match status" value="1"/>
</dbReference>
<dbReference type="Gene3D" id="2.30.42.10">
    <property type="match status" value="1"/>
</dbReference>
<keyword evidence="2 7" id="KW-0645">Protease</keyword>
<dbReference type="Pfam" id="PF17820">
    <property type="entry name" value="PDZ_6"/>
    <property type="match status" value="1"/>
</dbReference>
<dbReference type="Pfam" id="PF03572">
    <property type="entry name" value="Peptidase_S41"/>
    <property type="match status" value="1"/>
</dbReference>
<dbReference type="GO" id="GO:0004175">
    <property type="term" value="F:endopeptidase activity"/>
    <property type="evidence" value="ECO:0007669"/>
    <property type="project" value="TreeGrafter"/>
</dbReference>
<evidence type="ECO:0000256" key="4">
    <source>
        <dbReference type="ARBA" id="ARBA00022825"/>
    </source>
</evidence>
<feature type="domain" description="Tail specific protease" evidence="6">
    <location>
        <begin position="240"/>
        <end position="429"/>
    </location>
</feature>
<comment type="caution">
    <text evidence="7">The sequence shown here is derived from an EMBL/GenBank/DDBJ whole genome shotgun (WGS) entry which is preliminary data.</text>
</comment>
<evidence type="ECO:0000256" key="3">
    <source>
        <dbReference type="ARBA" id="ARBA00022801"/>
    </source>
</evidence>
<dbReference type="AlphaFoldDB" id="W7E5I3"/>
<dbReference type="STRING" id="1208583.COMX_01285"/>
<dbReference type="GO" id="GO:0008236">
    <property type="term" value="F:serine-type peptidase activity"/>
    <property type="evidence" value="ECO:0007669"/>
    <property type="project" value="UniProtKB-KW"/>
</dbReference>
<keyword evidence="3" id="KW-0378">Hydrolase</keyword>
<keyword evidence="4" id="KW-0720">Serine protease</keyword>
<dbReference type="InterPro" id="IPR001478">
    <property type="entry name" value="PDZ"/>
</dbReference>
<dbReference type="Gene3D" id="3.30.750.44">
    <property type="match status" value="1"/>
</dbReference>
<protein>
    <submittedName>
        <fullName evidence="7">Carboxy-terminal processing protease</fullName>
    </submittedName>
</protein>
<comment type="similarity">
    <text evidence="1">Belongs to the peptidase S41A family.</text>
</comment>
<dbReference type="InterPro" id="IPR041489">
    <property type="entry name" value="PDZ_6"/>
</dbReference>
<dbReference type="Proteomes" id="UP000019250">
    <property type="component" value="Unassembled WGS sequence"/>
</dbReference>
<organism evidence="7 8">
    <name type="scientific">Commensalibacter papalotli</name>
    <name type="common">ex Servin-Garciduenas et al. 2014</name>
    <dbReference type="NCBI Taxonomy" id="1208583"/>
    <lineage>
        <taxon>Bacteria</taxon>
        <taxon>Pseudomonadati</taxon>
        <taxon>Pseudomonadota</taxon>
        <taxon>Alphaproteobacteria</taxon>
        <taxon>Acetobacterales</taxon>
        <taxon>Acetobacteraceae</taxon>
    </lineage>
</organism>
<dbReference type="SUPFAM" id="SSF50156">
    <property type="entry name" value="PDZ domain-like"/>
    <property type="match status" value="1"/>
</dbReference>
<dbReference type="InterPro" id="IPR005151">
    <property type="entry name" value="Tail-specific_protease"/>
</dbReference>
<sequence>MVMSFSVALAQQTQPNASSAPPEKDFDQSNYVNIIATALTFLQPRTLDEHSIEQLCLWGLNGLNAIDPTFSVKEENGKLNLYKVQKLIYSATIPVATDKDNIKIWSQNVINIWYNAWQNSTAIQSVGKQGVIQAFFDELFDHMDPYSRYVAPSSASTDRDARDGGDASAGISLIKQGNFFIISSINPNGPSWDSGLMLGQRLYAVDGKKTAKESLDTIVKWLKGKEGSSLSLTVGSARSKRVKTVHIKREAVPPATVFAFTSDNIVMLKVTSFSTDTAEEISQYLDQATQDMKIKGLIIDLRGNRGGVLQQAITSVALVLDNGIAATTQGRFEEANHIWAVQGGDLTQGIPIVILVDGHTASAAEIMAAALADHKRAVVVGSTTLGKGLVQTIAQLPDEGELFVTWSRVLAPLGWPLQGLGVMPQICTSRGEQFVKKQMDALKTPTSFYKNNVTASRKARPPLDAKTIQTIRSACPAALGTDADLAIANTLILKPALYKQALNLITSE</sequence>
<dbReference type="GO" id="GO:0007165">
    <property type="term" value="P:signal transduction"/>
    <property type="evidence" value="ECO:0007669"/>
    <property type="project" value="TreeGrafter"/>
</dbReference>
<reference evidence="7 8" key="1">
    <citation type="journal article" date="2014" name="Genome Announc.">
        <title>Draft Genome Sequence of Commensalibacter papalotli MX01, a Symbiont Identified from the Guts of Overwintering Monarch Butterflies.</title>
        <authorList>
            <person name="Servin-Garciduenas L.E."/>
            <person name="Sanchez-Quinto A."/>
            <person name="Martinez-Romero E."/>
        </authorList>
    </citation>
    <scope>NUCLEOTIDE SEQUENCE [LARGE SCALE GENOMIC DNA]</scope>
    <source>
        <strain evidence="8">MX-MONARCH01</strain>
    </source>
</reference>
<dbReference type="PANTHER" id="PTHR32060:SF30">
    <property type="entry name" value="CARBOXY-TERMINAL PROCESSING PROTEASE CTPA"/>
    <property type="match status" value="1"/>
</dbReference>
<evidence type="ECO:0000256" key="1">
    <source>
        <dbReference type="ARBA" id="ARBA00009179"/>
    </source>
</evidence>
<dbReference type="SMART" id="SM00228">
    <property type="entry name" value="PDZ"/>
    <property type="match status" value="1"/>
</dbReference>
<evidence type="ECO:0000313" key="7">
    <source>
        <dbReference type="EMBL" id="EUK18341.1"/>
    </source>
</evidence>
<accession>W7E5I3</accession>
<dbReference type="GO" id="GO:0030288">
    <property type="term" value="C:outer membrane-bounded periplasmic space"/>
    <property type="evidence" value="ECO:0007669"/>
    <property type="project" value="TreeGrafter"/>
</dbReference>
<evidence type="ECO:0000313" key="8">
    <source>
        <dbReference type="Proteomes" id="UP000019250"/>
    </source>
</evidence>
<dbReference type="SMART" id="SM00245">
    <property type="entry name" value="TSPc"/>
    <property type="match status" value="1"/>
</dbReference>
<evidence type="ECO:0000259" key="5">
    <source>
        <dbReference type="SMART" id="SM00228"/>
    </source>
</evidence>
<dbReference type="PANTHER" id="PTHR32060">
    <property type="entry name" value="TAIL-SPECIFIC PROTEASE"/>
    <property type="match status" value="1"/>
</dbReference>
<dbReference type="PATRIC" id="fig|1208583.4.peg.255"/>
<gene>
    <name evidence="7" type="ORF">COMX_01285</name>
</gene>
<evidence type="ECO:0000259" key="6">
    <source>
        <dbReference type="SMART" id="SM00245"/>
    </source>
</evidence>
<dbReference type="InterPro" id="IPR004447">
    <property type="entry name" value="Peptidase_S41A"/>
</dbReference>
<dbReference type="eggNOG" id="COG0793">
    <property type="taxonomic scope" value="Bacteria"/>
</dbReference>
<dbReference type="EMBL" id="ATSX01000001">
    <property type="protein sequence ID" value="EUK18341.1"/>
    <property type="molecule type" value="Genomic_DNA"/>
</dbReference>
<feature type="domain" description="PDZ" evidence="5">
    <location>
        <begin position="167"/>
        <end position="238"/>
    </location>
</feature>
<dbReference type="CDD" id="cd07560">
    <property type="entry name" value="Peptidase_S41_CPP"/>
    <property type="match status" value="1"/>
</dbReference>
<keyword evidence="8" id="KW-1185">Reference proteome</keyword>